<name>A0A3R7KTA2_9TRYP</name>
<accession>A0A3R7KTA2</accession>
<organism evidence="2 3">
    <name type="scientific">Trypanosoma conorhini</name>
    <dbReference type="NCBI Taxonomy" id="83891"/>
    <lineage>
        <taxon>Eukaryota</taxon>
        <taxon>Discoba</taxon>
        <taxon>Euglenozoa</taxon>
        <taxon>Kinetoplastea</taxon>
        <taxon>Metakinetoplastina</taxon>
        <taxon>Trypanosomatida</taxon>
        <taxon>Trypanosomatidae</taxon>
        <taxon>Trypanosoma</taxon>
    </lineage>
</organism>
<dbReference type="Proteomes" id="UP000284403">
    <property type="component" value="Unassembled WGS sequence"/>
</dbReference>
<dbReference type="EMBL" id="MKKU01000424">
    <property type="protein sequence ID" value="RNF13057.1"/>
    <property type="molecule type" value="Genomic_DNA"/>
</dbReference>
<protein>
    <recommendedName>
        <fullName evidence="4">Par3/HAL N-terminal domain-containing protein</fullName>
    </recommendedName>
</protein>
<sequence>MRGAASEGRGGGSVRRKAREQPSRKKQGKAKQSEATKKGGGEKSFLAVMRIYVHVREKVIPLECGDGTQDVIWLGNAAMVHYDASFGRKYGSPQCIQKEGGITCDPEARVCDVLDDNQHVFAVLDGRDED</sequence>
<keyword evidence="3" id="KW-1185">Reference proteome</keyword>
<reference evidence="2 3" key="1">
    <citation type="journal article" date="2018" name="BMC Genomics">
        <title>Genomic comparison of Trypanosoma conorhini and Trypanosoma rangeli to Trypanosoma cruzi strains of high and low virulence.</title>
        <authorList>
            <person name="Bradwell K.R."/>
            <person name="Koparde V.N."/>
            <person name="Matveyev A.V."/>
            <person name="Serrano M.G."/>
            <person name="Alves J.M."/>
            <person name="Parikh H."/>
            <person name="Huang B."/>
            <person name="Lee V."/>
            <person name="Espinosa-Alvarez O."/>
            <person name="Ortiz P.A."/>
            <person name="Costa-Martins A.G."/>
            <person name="Teixeira M.M."/>
            <person name="Buck G.A."/>
        </authorList>
    </citation>
    <scope>NUCLEOTIDE SEQUENCE [LARGE SCALE GENOMIC DNA]</scope>
    <source>
        <strain evidence="2 3">025E</strain>
    </source>
</reference>
<evidence type="ECO:0000313" key="2">
    <source>
        <dbReference type="EMBL" id="RNF13057.1"/>
    </source>
</evidence>
<dbReference type="RefSeq" id="XP_029226674.1">
    <property type="nucleotide sequence ID" value="XM_029373241.1"/>
</dbReference>
<feature type="compositionally biased region" description="Basic and acidic residues" evidence="1">
    <location>
        <begin position="31"/>
        <end position="41"/>
    </location>
</feature>
<dbReference type="Gene3D" id="3.10.20.90">
    <property type="entry name" value="Phosphatidylinositol 3-kinase Catalytic Subunit, Chain A, domain 1"/>
    <property type="match status" value="1"/>
</dbReference>
<proteinExistence type="predicted"/>
<comment type="caution">
    <text evidence="2">The sequence shown here is derived from an EMBL/GenBank/DDBJ whole genome shotgun (WGS) entry which is preliminary data.</text>
</comment>
<gene>
    <name evidence="2" type="ORF">Tco025E_06364</name>
</gene>
<evidence type="ECO:0000313" key="3">
    <source>
        <dbReference type="Proteomes" id="UP000284403"/>
    </source>
</evidence>
<dbReference type="GeneID" id="40319975"/>
<feature type="region of interest" description="Disordered" evidence="1">
    <location>
        <begin position="1"/>
        <end position="41"/>
    </location>
</feature>
<feature type="compositionally biased region" description="Basic residues" evidence="1">
    <location>
        <begin position="14"/>
        <end position="29"/>
    </location>
</feature>
<evidence type="ECO:0008006" key="4">
    <source>
        <dbReference type="Google" id="ProtNLM"/>
    </source>
</evidence>
<dbReference type="OrthoDB" id="10248873at2759"/>
<dbReference type="AlphaFoldDB" id="A0A3R7KTA2"/>
<evidence type="ECO:0000256" key="1">
    <source>
        <dbReference type="SAM" id="MobiDB-lite"/>
    </source>
</evidence>